<sequence length="180" mass="21248">MPYILKEENIEEFLRKSEMDEFEEEDFGEFYPDNYKMVDKSGMFEDFRFKLVVLESLLGKNASFVDEFKEFTKKLEEKYDDYVFEIGNFINPVIVEPILKFLENVELTEEDLEKVDEICIGGGLEIYGILCPNWDGEDELFEIKSVKGFEKLKNLKKVIFISCCDEELLDEFRESGIEVE</sequence>
<feature type="domain" description="DUF6892" evidence="1">
    <location>
        <begin position="43"/>
        <end position="179"/>
    </location>
</feature>
<dbReference type="RefSeq" id="WP_369711258.1">
    <property type="nucleotide sequence ID" value="NZ_CP165644.1"/>
</dbReference>
<organism evidence="2">
    <name type="scientific">Leptotrichia rugosa</name>
    <dbReference type="NCBI Taxonomy" id="3239302"/>
    <lineage>
        <taxon>Bacteria</taxon>
        <taxon>Fusobacteriati</taxon>
        <taxon>Fusobacteriota</taxon>
        <taxon>Fusobacteriia</taxon>
        <taxon>Fusobacteriales</taxon>
        <taxon>Leptotrichiaceae</taxon>
        <taxon>Leptotrichia</taxon>
    </lineage>
</organism>
<dbReference type="InterPro" id="IPR054187">
    <property type="entry name" value="DUF6892"/>
</dbReference>
<evidence type="ECO:0000259" key="1">
    <source>
        <dbReference type="Pfam" id="PF21832"/>
    </source>
</evidence>
<evidence type="ECO:0000313" key="2">
    <source>
        <dbReference type="EMBL" id="XDU67036.1"/>
    </source>
</evidence>
<name>A0AB39VI34_9FUSO</name>
<dbReference type="AlphaFoldDB" id="A0AB39VI34"/>
<dbReference type="Pfam" id="PF21832">
    <property type="entry name" value="DUF6892"/>
    <property type="match status" value="1"/>
</dbReference>
<accession>A0AB39VI34</accession>
<proteinExistence type="predicted"/>
<dbReference type="EMBL" id="CP165644">
    <property type="protein sequence ID" value="XDU67036.1"/>
    <property type="molecule type" value="Genomic_DNA"/>
</dbReference>
<gene>
    <name evidence="2" type="ORF">AB8B22_01100</name>
</gene>
<dbReference type="KEGG" id="lrug:AB8B22_01100"/>
<reference evidence="2" key="1">
    <citation type="submission" date="2024-07" db="EMBL/GenBank/DDBJ databases">
        <authorList>
            <person name="Li X.-J."/>
            <person name="Wang X."/>
        </authorList>
    </citation>
    <scope>NUCLEOTIDE SEQUENCE</scope>
    <source>
        <strain evidence="2">HSP-334</strain>
    </source>
</reference>
<protein>
    <recommendedName>
        <fullName evidence="1">DUF6892 domain-containing protein</fullName>
    </recommendedName>
</protein>